<dbReference type="OrthoDB" id="9805314at2"/>
<dbReference type="GO" id="GO:0016020">
    <property type="term" value="C:membrane"/>
    <property type="evidence" value="ECO:0007669"/>
    <property type="project" value="UniProtKB-SubCell"/>
</dbReference>
<reference evidence="7 8" key="1">
    <citation type="submission" date="2015-12" db="EMBL/GenBank/DDBJ databases">
        <title>Genome sequence of Oceanibaculum pacificum MCCC 1A02656.</title>
        <authorList>
            <person name="Lu L."/>
            <person name="Lai Q."/>
            <person name="Shao Z."/>
            <person name="Qian P."/>
        </authorList>
    </citation>
    <scope>NUCLEOTIDE SEQUENCE [LARGE SCALE GENOMIC DNA]</scope>
    <source>
        <strain evidence="7 8">MCCC 1A02656</strain>
    </source>
</reference>
<evidence type="ECO:0000313" key="7">
    <source>
        <dbReference type="EMBL" id="KZD12355.1"/>
    </source>
</evidence>
<dbReference type="PANTHER" id="PTHR30238">
    <property type="entry name" value="MEMBRANE BOUND PREDICTED REDOX MODULATOR"/>
    <property type="match status" value="1"/>
</dbReference>
<keyword evidence="4 6" id="KW-1133">Transmembrane helix</keyword>
<evidence type="ECO:0000256" key="2">
    <source>
        <dbReference type="ARBA" id="ARBA00007511"/>
    </source>
</evidence>
<evidence type="ECO:0000313" key="8">
    <source>
        <dbReference type="Proteomes" id="UP000076400"/>
    </source>
</evidence>
<feature type="transmembrane region" description="Helical" evidence="6">
    <location>
        <begin position="121"/>
        <end position="148"/>
    </location>
</feature>
<feature type="transmembrane region" description="Helical" evidence="6">
    <location>
        <begin position="187"/>
        <end position="207"/>
    </location>
</feature>
<dbReference type="RefSeq" id="WP_067552543.1">
    <property type="nucleotide sequence ID" value="NZ_LPXN01000033.1"/>
</dbReference>
<feature type="transmembrane region" description="Helical" evidence="6">
    <location>
        <begin position="213"/>
        <end position="231"/>
    </location>
</feature>
<evidence type="ECO:0000256" key="6">
    <source>
        <dbReference type="SAM" id="Phobius"/>
    </source>
</evidence>
<gene>
    <name evidence="7" type="ORF">AUP43_16730</name>
</gene>
<dbReference type="STRING" id="580166.AUP43_16730"/>
<name>A0A154WFX1_9PROT</name>
<keyword evidence="8" id="KW-1185">Reference proteome</keyword>
<dbReference type="Proteomes" id="UP000076400">
    <property type="component" value="Unassembled WGS sequence"/>
</dbReference>
<organism evidence="7 8">
    <name type="scientific">Oceanibaculum pacificum</name>
    <dbReference type="NCBI Taxonomy" id="580166"/>
    <lineage>
        <taxon>Bacteria</taxon>
        <taxon>Pseudomonadati</taxon>
        <taxon>Pseudomonadota</taxon>
        <taxon>Alphaproteobacteria</taxon>
        <taxon>Rhodospirillales</taxon>
        <taxon>Oceanibaculaceae</taxon>
        <taxon>Oceanibaculum</taxon>
    </lineage>
</organism>
<feature type="transmembrane region" description="Helical" evidence="6">
    <location>
        <begin position="84"/>
        <end position="100"/>
    </location>
</feature>
<accession>A0A154WFX1</accession>
<dbReference type="InterPro" id="IPR005496">
    <property type="entry name" value="Integral_membrane_TerC"/>
</dbReference>
<proteinExistence type="inferred from homology"/>
<feature type="transmembrane region" description="Helical" evidence="6">
    <location>
        <begin position="154"/>
        <end position="175"/>
    </location>
</feature>
<keyword evidence="3 6" id="KW-0812">Transmembrane</keyword>
<evidence type="ECO:0000256" key="5">
    <source>
        <dbReference type="ARBA" id="ARBA00023136"/>
    </source>
</evidence>
<dbReference type="EMBL" id="LPXN01000033">
    <property type="protein sequence ID" value="KZD12355.1"/>
    <property type="molecule type" value="Genomic_DNA"/>
</dbReference>
<dbReference type="Pfam" id="PF03741">
    <property type="entry name" value="TerC"/>
    <property type="match status" value="1"/>
</dbReference>
<protein>
    <recommendedName>
        <fullName evidence="9">TerC family protein</fullName>
    </recommendedName>
</protein>
<keyword evidence="5 6" id="KW-0472">Membrane</keyword>
<dbReference type="PANTHER" id="PTHR30238:SF4">
    <property type="entry name" value="SLL1022 PROTEIN"/>
    <property type="match status" value="1"/>
</dbReference>
<evidence type="ECO:0008006" key="9">
    <source>
        <dbReference type="Google" id="ProtNLM"/>
    </source>
</evidence>
<evidence type="ECO:0000256" key="4">
    <source>
        <dbReference type="ARBA" id="ARBA00022989"/>
    </source>
</evidence>
<feature type="transmembrane region" description="Helical" evidence="6">
    <location>
        <begin position="12"/>
        <end position="35"/>
    </location>
</feature>
<sequence length="246" mass="26470">MIELLSDPQAWIAFATLAFLEIVLGIDNIIFIAIVAGRLPEAQRRRARQIGLGLALVMRLALLSVITWIVGLTAPVFTLAGFEASWRDIILFVGGLFLIWKATTEIHGTVEGEHGEGKDKVASSFAAAIGQILVLDVIFSLDSIITAVGMVDDLRIMVAAVIVAVAVMMFAAGPVGEFVQRHQTVKMLALAFLLLVGLALVADGLHFHIPKGYLYFAIGFSILVEALNLAASARRKRKEAEAQAGH</sequence>
<feature type="transmembrane region" description="Helical" evidence="6">
    <location>
        <begin position="56"/>
        <end position="78"/>
    </location>
</feature>
<comment type="subcellular location">
    <subcellularLocation>
        <location evidence="1">Membrane</location>
        <topology evidence="1">Multi-pass membrane protein</topology>
    </subcellularLocation>
</comment>
<dbReference type="AlphaFoldDB" id="A0A154WFX1"/>
<comment type="caution">
    <text evidence="7">The sequence shown here is derived from an EMBL/GenBank/DDBJ whole genome shotgun (WGS) entry which is preliminary data.</text>
</comment>
<evidence type="ECO:0000256" key="1">
    <source>
        <dbReference type="ARBA" id="ARBA00004141"/>
    </source>
</evidence>
<comment type="similarity">
    <text evidence="2">Belongs to the TerC family.</text>
</comment>
<evidence type="ECO:0000256" key="3">
    <source>
        <dbReference type="ARBA" id="ARBA00022692"/>
    </source>
</evidence>